<evidence type="ECO:0000313" key="3">
    <source>
        <dbReference type="Proteomes" id="UP000029644"/>
    </source>
</evidence>
<dbReference type="RefSeq" id="WP_042503624.1">
    <property type="nucleotide sequence ID" value="NZ_BBNQ01000003.1"/>
</dbReference>
<dbReference type="GO" id="GO:0016853">
    <property type="term" value="F:isomerase activity"/>
    <property type="evidence" value="ECO:0007669"/>
    <property type="project" value="UniProtKB-KW"/>
</dbReference>
<sequence>MDNKEIIEKFYTSFSNGNFEGMLECYHKDVVFEDAVFGRLEGESAFKMWEMLLSQKKGDTKISFNNIEANAETGKANWVAEYFYGEKKRKVINEVSAAFKFKDGKIIEHFDTFDLWKWTKQAMGAPGYLLGWTPYMKTKIQQTTNKRLAAFMNK</sequence>
<dbReference type="Proteomes" id="UP000029644">
    <property type="component" value="Unassembled WGS sequence"/>
</dbReference>
<proteinExistence type="predicted"/>
<dbReference type="AlphaFoldDB" id="A0A090VAC6"/>
<dbReference type="Pfam" id="PF12680">
    <property type="entry name" value="SnoaL_2"/>
    <property type="match status" value="1"/>
</dbReference>
<feature type="domain" description="SnoaL-like" evidence="1">
    <location>
        <begin position="7"/>
        <end position="109"/>
    </location>
</feature>
<accession>A0A090VAC6</accession>
<dbReference type="Gene3D" id="3.10.450.50">
    <property type="match status" value="1"/>
</dbReference>
<name>A0A090VAC6_9FLAO</name>
<keyword evidence="2" id="KW-0413">Isomerase</keyword>
<dbReference type="OrthoDB" id="391735at2"/>
<protein>
    <submittedName>
        <fullName evidence="2">Ketosteroid isomerase-related protein</fullName>
    </submittedName>
</protein>
<dbReference type="InterPro" id="IPR037401">
    <property type="entry name" value="SnoaL-like"/>
</dbReference>
<reference evidence="2 3" key="1">
    <citation type="journal article" date="2014" name="Genome Announc.">
        <title>Draft Genome Sequences of Marine Flavobacterium Algibacter lectus Strains SS8 and NR4.</title>
        <authorList>
            <person name="Takatani N."/>
            <person name="Nakanishi M."/>
            <person name="Meirelles P."/>
            <person name="Mino S."/>
            <person name="Suda W."/>
            <person name="Oshima K."/>
            <person name="Hattori M."/>
            <person name="Ohkuma M."/>
            <person name="Hosokawa M."/>
            <person name="Miyashita K."/>
            <person name="Thompson F.L."/>
            <person name="Niwa A."/>
            <person name="Sawabe T."/>
            <person name="Sawabe T."/>
        </authorList>
    </citation>
    <scope>NUCLEOTIDE SEQUENCE [LARGE SCALE GENOMIC DNA]</scope>
    <source>
        <strain evidence="2 3">JCM 19300</strain>
    </source>
</reference>
<dbReference type="InterPro" id="IPR032710">
    <property type="entry name" value="NTF2-like_dom_sf"/>
</dbReference>
<organism evidence="2 3">
    <name type="scientific">Algibacter lectus</name>
    <dbReference type="NCBI Taxonomy" id="221126"/>
    <lineage>
        <taxon>Bacteria</taxon>
        <taxon>Pseudomonadati</taxon>
        <taxon>Bacteroidota</taxon>
        <taxon>Flavobacteriia</taxon>
        <taxon>Flavobacteriales</taxon>
        <taxon>Flavobacteriaceae</taxon>
        <taxon>Algibacter</taxon>
    </lineage>
</organism>
<dbReference type="SUPFAM" id="SSF54427">
    <property type="entry name" value="NTF2-like"/>
    <property type="match status" value="1"/>
</dbReference>
<comment type="caution">
    <text evidence="2">The sequence shown here is derived from an EMBL/GenBank/DDBJ whole genome shotgun (WGS) entry which is preliminary data.</text>
</comment>
<dbReference type="EMBL" id="BBNQ01000003">
    <property type="protein sequence ID" value="GAL61751.1"/>
    <property type="molecule type" value="Genomic_DNA"/>
</dbReference>
<evidence type="ECO:0000313" key="2">
    <source>
        <dbReference type="EMBL" id="GAL61751.1"/>
    </source>
</evidence>
<evidence type="ECO:0000259" key="1">
    <source>
        <dbReference type="Pfam" id="PF12680"/>
    </source>
</evidence>
<gene>
    <name evidence="2" type="ORF">JCM19300_1574</name>
</gene>